<evidence type="ECO:0000313" key="2">
    <source>
        <dbReference type="EMBL" id="MET3691056.1"/>
    </source>
</evidence>
<keyword evidence="3" id="KW-1185">Reference proteome</keyword>
<accession>A0ABV2KZQ5</accession>
<sequence length="61" mass="6313">MPGDLRRFRKAGPSAKGQAFEGAIPETLALSPFVGRSGSGPALGPDSSVPSWMGVRWGTRG</sequence>
<organism evidence="2 3">
    <name type="scientific">Methylobacterium goesingense</name>
    <dbReference type="NCBI Taxonomy" id="243690"/>
    <lineage>
        <taxon>Bacteria</taxon>
        <taxon>Pseudomonadati</taxon>
        <taxon>Pseudomonadota</taxon>
        <taxon>Alphaproteobacteria</taxon>
        <taxon>Hyphomicrobiales</taxon>
        <taxon>Methylobacteriaceae</taxon>
        <taxon>Methylobacterium</taxon>
    </lineage>
</organism>
<dbReference type="RefSeq" id="WP_238277992.1">
    <property type="nucleotide sequence ID" value="NZ_BPQL01000027.1"/>
</dbReference>
<comment type="caution">
    <text evidence="2">The sequence shown here is derived from an EMBL/GenBank/DDBJ whole genome shotgun (WGS) entry which is preliminary data.</text>
</comment>
<evidence type="ECO:0000256" key="1">
    <source>
        <dbReference type="SAM" id="MobiDB-lite"/>
    </source>
</evidence>
<dbReference type="EMBL" id="JBEPMM010000001">
    <property type="protein sequence ID" value="MET3691056.1"/>
    <property type="molecule type" value="Genomic_DNA"/>
</dbReference>
<gene>
    <name evidence="2" type="ORF">ABID43_000575</name>
</gene>
<dbReference type="Proteomes" id="UP001549145">
    <property type="component" value="Unassembled WGS sequence"/>
</dbReference>
<proteinExistence type="predicted"/>
<name>A0ABV2KZQ5_9HYPH</name>
<evidence type="ECO:0000313" key="3">
    <source>
        <dbReference type="Proteomes" id="UP001549145"/>
    </source>
</evidence>
<reference evidence="2 3" key="1">
    <citation type="submission" date="2024-06" db="EMBL/GenBank/DDBJ databases">
        <title>Genomic Encyclopedia of Type Strains, Phase IV (KMG-IV): sequencing the most valuable type-strain genomes for metagenomic binning, comparative biology and taxonomic classification.</title>
        <authorList>
            <person name="Goeker M."/>
        </authorList>
    </citation>
    <scope>NUCLEOTIDE SEQUENCE [LARGE SCALE GENOMIC DNA]</scope>
    <source>
        <strain evidence="2 3">DSM 21331</strain>
    </source>
</reference>
<protein>
    <submittedName>
        <fullName evidence="2">Uncharacterized protein</fullName>
    </submittedName>
</protein>
<feature type="region of interest" description="Disordered" evidence="1">
    <location>
        <begin position="37"/>
        <end position="61"/>
    </location>
</feature>
<feature type="region of interest" description="Disordered" evidence="1">
    <location>
        <begin position="1"/>
        <end position="20"/>
    </location>
</feature>